<dbReference type="GO" id="GO:0031982">
    <property type="term" value="C:vesicle"/>
    <property type="evidence" value="ECO:0007669"/>
    <property type="project" value="TreeGrafter"/>
</dbReference>
<protein>
    <submittedName>
        <fullName evidence="5">DUF2357 domain-containing protein</fullName>
    </submittedName>
</protein>
<dbReference type="STRING" id="6205.A0A0R3WRE0"/>
<dbReference type="PANTHER" id="PTHR12287:SF23">
    <property type="entry name" value="AROUSER, ISOFORM A-RELATED"/>
    <property type="match status" value="1"/>
</dbReference>
<keyword evidence="4" id="KW-1185">Reference proteome</keyword>
<dbReference type="PANTHER" id="PTHR12287">
    <property type="entry name" value="EPIDERMAL GROWTH FACTOR RECEPTOR KINASE SUBSTRATE EPS8-RELATED PROTEIN"/>
    <property type="match status" value="1"/>
</dbReference>
<dbReference type="WBParaSite" id="TTAC_0000333001-mRNA-1">
    <property type="protein sequence ID" value="TTAC_0000333001-mRNA-1"/>
    <property type="gene ID" value="TTAC_0000333001"/>
</dbReference>
<feature type="region of interest" description="Disordered" evidence="1">
    <location>
        <begin position="141"/>
        <end position="174"/>
    </location>
</feature>
<evidence type="ECO:0000313" key="5">
    <source>
        <dbReference type="WBParaSite" id="TTAC_0000333001-mRNA-1"/>
    </source>
</evidence>
<organism evidence="5">
    <name type="scientific">Hydatigena taeniaeformis</name>
    <name type="common">Feline tapeworm</name>
    <name type="synonym">Taenia taeniaeformis</name>
    <dbReference type="NCBI Taxonomy" id="6205"/>
    <lineage>
        <taxon>Eukaryota</taxon>
        <taxon>Metazoa</taxon>
        <taxon>Spiralia</taxon>
        <taxon>Lophotrochozoa</taxon>
        <taxon>Platyhelminthes</taxon>
        <taxon>Cestoda</taxon>
        <taxon>Eucestoda</taxon>
        <taxon>Cyclophyllidea</taxon>
        <taxon>Taeniidae</taxon>
        <taxon>Hydatigera</taxon>
    </lineage>
</organism>
<accession>A0A0R3WRE0</accession>
<dbReference type="GO" id="GO:0003779">
    <property type="term" value="F:actin binding"/>
    <property type="evidence" value="ECO:0007669"/>
    <property type="project" value="TreeGrafter"/>
</dbReference>
<feature type="domain" description="EPS8 spectrin-like" evidence="2">
    <location>
        <begin position="180"/>
        <end position="322"/>
    </location>
</feature>
<name>A0A0R3WRE0_HYDTA</name>
<dbReference type="EMBL" id="UYWX01002230">
    <property type="protein sequence ID" value="VDM22377.1"/>
    <property type="molecule type" value="Genomic_DNA"/>
</dbReference>
<dbReference type="GO" id="GO:1900029">
    <property type="term" value="P:positive regulation of ruffle assembly"/>
    <property type="evidence" value="ECO:0007669"/>
    <property type="project" value="TreeGrafter"/>
</dbReference>
<dbReference type="GO" id="GO:0007266">
    <property type="term" value="P:Rho protein signal transduction"/>
    <property type="evidence" value="ECO:0007669"/>
    <property type="project" value="TreeGrafter"/>
</dbReference>
<proteinExistence type="predicted"/>
<dbReference type="InterPro" id="IPR055093">
    <property type="entry name" value="EPS8_2nd"/>
</dbReference>
<dbReference type="GO" id="GO:0035023">
    <property type="term" value="P:regulation of Rho protein signal transduction"/>
    <property type="evidence" value="ECO:0007669"/>
    <property type="project" value="TreeGrafter"/>
</dbReference>
<evidence type="ECO:0000256" key="1">
    <source>
        <dbReference type="SAM" id="MobiDB-lite"/>
    </source>
</evidence>
<reference evidence="3 4" key="2">
    <citation type="submission" date="2018-11" db="EMBL/GenBank/DDBJ databases">
        <authorList>
            <consortium name="Pathogen Informatics"/>
        </authorList>
    </citation>
    <scope>NUCLEOTIDE SEQUENCE [LARGE SCALE GENOMIC DNA]</scope>
</reference>
<gene>
    <name evidence="3" type="ORF">TTAC_LOCUS3316</name>
</gene>
<dbReference type="AlphaFoldDB" id="A0A0R3WRE0"/>
<evidence type="ECO:0000313" key="3">
    <source>
        <dbReference type="EMBL" id="VDM22377.1"/>
    </source>
</evidence>
<evidence type="ECO:0000259" key="2">
    <source>
        <dbReference type="Pfam" id="PF22975"/>
    </source>
</evidence>
<dbReference type="Proteomes" id="UP000274429">
    <property type="component" value="Unassembled WGS sequence"/>
</dbReference>
<dbReference type="Pfam" id="PF22975">
    <property type="entry name" value="EPS8_2nd"/>
    <property type="match status" value="1"/>
</dbReference>
<sequence>MDEEVSALHIASFLEHDEELNTKEIMYNLETVVSRPDRTLLDCFLRIVDGEYLTVRVDGERDPSECFDLCYIDDVHGYSWARKGAEYPHLFVFRFLARTVTDGEAPNEVHIFSLSEKRILHWVIDVVNEAADNAKRLNKQSKPRYQPTRTMSRKKDAISQPERIKRHARESSTVGTKGKLEELNQLFDEIEGFENLLHDAVSFQVTGANKVDRTLWRDSLTPPSYEAALAHVERIRNCINVTADLRDHIKDPGPGELLNRLFESLWWVQKICDGNRVLHYDPNLVRSVWRPAFTERAIRALSDYLQAGNKSFWQSLGDAWTVAG</sequence>
<dbReference type="GO" id="GO:0032587">
    <property type="term" value="C:ruffle membrane"/>
    <property type="evidence" value="ECO:0007669"/>
    <property type="project" value="TreeGrafter"/>
</dbReference>
<evidence type="ECO:0000313" key="4">
    <source>
        <dbReference type="Proteomes" id="UP000274429"/>
    </source>
</evidence>
<reference evidence="5" key="1">
    <citation type="submission" date="2017-02" db="UniProtKB">
        <authorList>
            <consortium name="WormBaseParasite"/>
        </authorList>
    </citation>
    <scope>IDENTIFICATION</scope>
</reference>
<dbReference type="OrthoDB" id="4680325at2759"/>
<dbReference type="InterPro" id="IPR039801">
    <property type="entry name" value="EPS8-like"/>
</dbReference>